<dbReference type="AlphaFoldDB" id="A0A420S0X1"/>
<dbReference type="InterPro" id="IPR025669">
    <property type="entry name" value="AAA_dom"/>
</dbReference>
<dbReference type="CDD" id="cd02042">
    <property type="entry name" value="ParAB_family"/>
    <property type="match status" value="1"/>
</dbReference>
<evidence type="ECO:0000313" key="4">
    <source>
        <dbReference type="Proteomes" id="UP000283569"/>
    </source>
</evidence>
<evidence type="ECO:0000259" key="2">
    <source>
        <dbReference type="Pfam" id="PF13614"/>
    </source>
</evidence>
<gene>
    <name evidence="3" type="ORF">BFJ72_g14566</name>
</gene>
<proteinExistence type="predicted"/>
<dbReference type="Gene3D" id="3.40.50.300">
    <property type="entry name" value="P-loop containing nucleotide triphosphate hydrolases"/>
    <property type="match status" value="1"/>
</dbReference>
<protein>
    <recommendedName>
        <fullName evidence="2">AAA domain-containing protein</fullName>
    </recommendedName>
</protein>
<evidence type="ECO:0000313" key="3">
    <source>
        <dbReference type="EMBL" id="RKL22915.1"/>
    </source>
</evidence>
<dbReference type="InterPro" id="IPR022304">
    <property type="entry name" value="ICE_PFGI_1_ParB"/>
</dbReference>
<feature type="compositionally biased region" description="Low complexity" evidence="1">
    <location>
        <begin position="281"/>
        <end position="296"/>
    </location>
</feature>
<dbReference type="PANTHER" id="PTHR13696">
    <property type="entry name" value="P-LOOP CONTAINING NUCLEOSIDE TRIPHOSPHATE HYDROLASE"/>
    <property type="match status" value="1"/>
</dbReference>
<feature type="region of interest" description="Disordered" evidence="1">
    <location>
        <begin position="281"/>
        <end position="321"/>
    </location>
</feature>
<comment type="caution">
    <text evidence="3">The sequence shown here is derived from an EMBL/GenBank/DDBJ whole genome shotgun (WGS) entry which is preliminary data.</text>
</comment>
<feature type="compositionally biased region" description="Basic and acidic residues" evidence="1">
    <location>
        <begin position="693"/>
        <end position="710"/>
    </location>
</feature>
<organism evidence="3 4">
    <name type="scientific">Gibberella intermedia</name>
    <name type="common">Bulb rot disease fungus</name>
    <name type="synonym">Fusarium proliferatum</name>
    <dbReference type="NCBI Taxonomy" id="948311"/>
    <lineage>
        <taxon>Eukaryota</taxon>
        <taxon>Fungi</taxon>
        <taxon>Dikarya</taxon>
        <taxon>Ascomycota</taxon>
        <taxon>Pezizomycotina</taxon>
        <taxon>Sordariomycetes</taxon>
        <taxon>Hypocreomycetidae</taxon>
        <taxon>Hypocreales</taxon>
        <taxon>Nectriaceae</taxon>
        <taxon>Fusarium</taxon>
        <taxon>Fusarium fujikuroi species complex</taxon>
    </lineage>
</organism>
<reference evidence="3 4" key="1">
    <citation type="journal article" date="2018" name="Sci. Rep.">
        <title>Characterisation of pathogen-specific regions and novel effector candidates in Fusarium oxysporum f. sp. cepae.</title>
        <authorList>
            <person name="Armitage A.D."/>
            <person name="Taylor A."/>
            <person name="Sobczyk M.K."/>
            <person name="Baxter L."/>
            <person name="Greenfield B.P."/>
            <person name="Bates H.J."/>
            <person name="Wilson F."/>
            <person name="Jackson A.C."/>
            <person name="Ott S."/>
            <person name="Harrison R.J."/>
            <person name="Clarkson J.P."/>
        </authorList>
    </citation>
    <scope>NUCLEOTIDE SEQUENCE [LARGE SCALE GENOMIC DNA]</scope>
    <source>
        <strain evidence="3 4">Fp_A8</strain>
    </source>
</reference>
<feature type="region of interest" description="Disordered" evidence="1">
    <location>
        <begin position="628"/>
        <end position="721"/>
    </location>
</feature>
<feature type="domain" description="AAA" evidence="2">
    <location>
        <begin position="1"/>
        <end position="157"/>
    </location>
</feature>
<dbReference type="InterPro" id="IPR036086">
    <property type="entry name" value="ParB/Sulfiredoxin_sf"/>
</dbReference>
<dbReference type="PANTHER" id="PTHR13696:SF96">
    <property type="entry name" value="COBQ_COBB_MIND_PARA NUCLEOTIDE BINDING DOMAIN-CONTAINING PROTEIN"/>
    <property type="match status" value="1"/>
</dbReference>
<sequence length="895" mass="96817">MQVVSIISTKGGVGKTTTAANLGGFAADAGLRVLLLDLDVQPTLSSYFTLAVRAPAGIYEMLTVNEHRAEQLVSHTAIARLHLVLSNDDRGELNTLLLHAPDGRLRLRHLLPALAPSYDLVLIDTQGARSVLLEMAVLASDMALSPVTPEILAARELRRGTLQLIEDIAPYRHLGIEPPPLNLLINRVHPVSSNARLIQQALRQVFQGQAGVRVLDTDVPAIEAYPRAATRGLPVHRVEYRQPTGRNAPAALATMRALAGELFPQWQDRFAQVKAGTWCARPADTSSSRSRAALRSTPGQPRAITEPASTRARSFDAPTGKLGTALPTSRCLGRTAVADLTQQDMAAKLLASGFERTSPTAAALTDPIADTPMVVTLDQLRPYDHDPRVTRNPAYEDIKASIRERGLDAPPAITRRPGEPHYIIRNGGNTRLAILRELWSETKDERFFRIPCLFRPWPQRGEVVMLTGHLAENELRGGLSFIERALGVEKAREFYEQENGQALSQSELARRLTADGFPLPQSHISRMQDAVHYLLPAIPNLLYGGLGRHQVERLAVLRKACERTWERRALSRNLSVDFATLFQDVLAQFDTQPDNFSPQRVQDELVGQMAELLEADYDTLALEIDDTESRQRALTSDPAPPAARPAPSAASAAPAPEPQRSSSPPSSPATPSVQASESGSSAPTGAGATASRVDAEGDQRDGCQRGERLQGHIVSPAPTTERLQSIQRMVADQMGDKLPDFEADALRAIPVQAGGLYPISDVWYIEPGLDVPDRLRVHIAQFAREVAEEAGVADQVEPSDGGIGFACVAPPAARAMPPFARAVLTLLQALCAARAAAGLDRARLADDLAPLLYGGGAYPRLSDAGLVKLFRLLRLARRLLDLETGAASSDPGRGA</sequence>
<dbReference type="Proteomes" id="UP000283569">
    <property type="component" value="Unassembled WGS sequence"/>
</dbReference>
<dbReference type="SUPFAM" id="SSF110849">
    <property type="entry name" value="ParB/Sulfiredoxin"/>
    <property type="match status" value="1"/>
</dbReference>
<dbReference type="InterPro" id="IPR050678">
    <property type="entry name" value="DNA_Partitioning_ATPase"/>
</dbReference>
<evidence type="ECO:0000256" key="1">
    <source>
        <dbReference type="SAM" id="MobiDB-lite"/>
    </source>
</evidence>
<feature type="compositionally biased region" description="Low complexity" evidence="1">
    <location>
        <begin position="645"/>
        <end position="691"/>
    </location>
</feature>
<dbReference type="InterPro" id="IPR027417">
    <property type="entry name" value="P-loop_NTPase"/>
</dbReference>
<dbReference type="NCBIfam" id="TIGR03764">
    <property type="entry name" value="ICE_PFGI_1_parB"/>
    <property type="match status" value="1"/>
</dbReference>
<dbReference type="EMBL" id="MRDB01000113">
    <property type="protein sequence ID" value="RKL22915.1"/>
    <property type="molecule type" value="Genomic_DNA"/>
</dbReference>
<name>A0A420S0X1_GIBIN</name>
<dbReference type="SUPFAM" id="SSF52540">
    <property type="entry name" value="P-loop containing nucleoside triphosphate hydrolases"/>
    <property type="match status" value="1"/>
</dbReference>
<accession>A0A420S0X1</accession>
<dbReference type="Pfam" id="PF13614">
    <property type="entry name" value="AAA_31"/>
    <property type="match status" value="1"/>
</dbReference>